<dbReference type="EMBL" id="SNRY01011533">
    <property type="protein sequence ID" value="KAA6304412.1"/>
    <property type="molecule type" value="Genomic_DNA"/>
</dbReference>
<feature type="non-terminal residue" evidence="1">
    <location>
        <position position="38"/>
    </location>
</feature>
<sequence>MSWFLLDRNFKLLEPYEGKLSRTVLRGERGSNAPDLPG</sequence>
<accession>A0A5J4P547</accession>
<dbReference type="AlphaFoldDB" id="A0A5J4P547"/>
<protein>
    <submittedName>
        <fullName evidence="1">Uncharacterized protein</fullName>
    </submittedName>
</protein>
<proteinExistence type="predicted"/>
<reference evidence="1" key="1">
    <citation type="submission" date="2019-03" db="EMBL/GenBank/DDBJ databases">
        <title>Single cell metagenomics reveals metabolic interactions within the superorganism composed of flagellate Streblomastix strix and complex community of Bacteroidetes bacteria on its surface.</title>
        <authorList>
            <person name="Treitli S.C."/>
            <person name="Kolisko M."/>
            <person name="Husnik F."/>
            <person name="Keeling P."/>
            <person name="Hampl V."/>
        </authorList>
    </citation>
    <scope>NUCLEOTIDE SEQUENCE</scope>
    <source>
        <strain evidence="1">STM</strain>
    </source>
</reference>
<name>A0A5J4P547_9ZZZZ</name>
<evidence type="ECO:0000313" key="1">
    <source>
        <dbReference type="EMBL" id="KAA6304412.1"/>
    </source>
</evidence>
<gene>
    <name evidence="1" type="ORF">EZS27_043939</name>
</gene>
<organism evidence="1">
    <name type="scientific">termite gut metagenome</name>
    <dbReference type="NCBI Taxonomy" id="433724"/>
    <lineage>
        <taxon>unclassified sequences</taxon>
        <taxon>metagenomes</taxon>
        <taxon>organismal metagenomes</taxon>
    </lineage>
</organism>
<comment type="caution">
    <text evidence="1">The sequence shown here is derived from an EMBL/GenBank/DDBJ whole genome shotgun (WGS) entry which is preliminary data.</text>
</comment>